<gene>
    <name evidence="9" type="ORF">FNJ60_05420</name>
</gene>
<dbReference type="Pfam" id="PF07715">
    <property type="entry name" value="Plug"/>
    <property type="match status" value="1"/>
</dbReference>
<dbReference type="InterPro" id="IPR037066">
    <property type="entry name" value="Plug_dom_sf"/>
</dbReference>
<evidence type="ECO:0000256" key="4">
    <source>
        <dbReference type="ARBA" id="ARBA00022692"/>
    </source>
</evidence>
<accession>A0A5D3EW29</accession>
<evidence type="ECO:0000313" key="10">
    <source>
        <dbReference type="Proteomes" id="UP000324383"/>
    </source>
</evidence>
<sequence length="1014" mass="111838">MKKQELKGGYLISPRRKQALIALGMGAFLCFASPFSIHGEILSKDVQSLQQQTVRIKGTVVDRNGEPIVGATILVDGNSSNGTVTDIDGNFALTVSPQATLSVSYIGYTTVKVKADSKKELKIVLEEDSKALEEVVVVGYGTVRKADLAGSVSVMDSKTFRDQPVTQVSQTLQGRVSGVQVDHSGAPGGQVKIRVRGSASISRSNDPLYVVDGIVRENGLTGINPDDIQSMQVLKDASSTAIYGSRGSNGVILITTKTGHANQRVISFDASIGIADVYKKYDVLTPYEYATAYREIKDANAFSDAEMTGYKNGTMGINWQDEIFRTGYTQNYKVAISNGNDKTQYYLSANHVNQSGIINNSSDKRYQLRANLTSDVTSWLHLTADFNLSHNVTRGSDFGASKGNVIWVALNYSPTMEMMDQKGNYNKDPYNHIAFNPKGVLDLQSGESMSNIANAMIDLRFKLLPGLTFTTTNGVDYYDGKSYHFSTKRVFLTNPNGAGNHDRYRMMLQTSNNLTYIGNWDKHSLTATAVWEASQAEYRNIDATSQNLPIESVGWWNLGLGANQYANNSYSKWALLSGVGRVMYNYDNRYLFTGTLRADGSSKFSKDKWGYFPSVAVAWNMGNEAFMKKQQIVQNAKLRISYGIVGSQAIEPYSTLGLMSVAGSLFGGTSNYAGYWSKDLATRNVTWEKTKQFDFGLDFSILDNRLELSVDYFNRKTTDALLQKSIPGYNGGGQYWVNSGEIRNSGVDFSMTGRILDRHDLSWTSTLNMTYLKNEVLSLAGDKFLPGTTPASGMVTEVNRIIPGESIGAFYGYEWIGLDDKGNNIYADHKKDGKIDSEDRVILGKSIPDVTFGWNNQLTWKNWDLNCFVGGSFGAKKLNLVRFTMASMVGDSKFITLRDAYNKGFDKVGTGAEYPSLQSTSNTTRGESSQWLEKADYIRLENVTLGYRLSKSITKFADLKLYVSAQNLFTITGYKGMDPASHSFSSANVDINNGVDLGAYPTPRTITFGVKMNF</sequence>
<keyword evidence="3 7" id="KW-1134">Transmembrane beta strand</keyword>
<dbReference type="GO" id="GO:0009279">
    <property type="term" value="C:cell outer membrane"/>
    <property type="evidence" value="ECO:0007669"/>
    <property type="project" value="UniProtKB-SubCell"/>
</dbReference>
<organism evidence="9 10">
    <name type="scientific">Bacteroides pyogenes</name>
    <dbReference type="NCBI Taxonomy" id="310300"/>
    <lineage>
        <taxon>Bacteria</taxon>
        <taxon>Pseudomonadati</taxon>
        <taxon>Bacteroidota</taxon>
        <taxon>Bacteroidia</taxon>
        <taxon>Bacteroidales</taxon>
        <taxon>Bacteroidaceae</taxon>
        <taxon>Bacteroides</taxon>
    </lineage>
</organism>
<dbReference type="Gene3D" id="2.60.40.1120">
    <property type="entry name" value="Carboxypeptidase-like, regulatory domain"/>
    <property type="match status" value="1"/>
</dbReference>
<evidence type="ECO:0000256" key="1">
    <source>
        <dbReference type="ARBA" id="ARBA00004571"/>
    </source>
</evidence>
<protein>
    <submittedName>
        <fullName evidence="9">TonB-dependent receptor</fullName>
    </submittedName>
</protein>
<keyword evidence="9" id="KW-0675">Receptor</keyword>
<keyword evidence="4 7" id="KW-0812">Transmembrane</keyword>
<evidence type="ECO:0000313" key="9">
    <source>
        <dbReference type="EMBL" id="TYK34172.1"/>
    </source>
</evidence>
<keyword evidence="6 7" id="KW-0998">Cell outer membrane</keyword>
<dbReference type="InterPro" id="IPR036942">
    <property type="entry name" value="Beta-barrel_TonB_sf"/>
</dbReference>
<feature type="domain" description="TonB-dependent receptor plug" evidence="8">
    <location>
        <begin position="145"/>
        <end position="251"/>
    </location>
</feature>
<dbReference type="InterPro" id="IPR023997">
    <property type="entry name" value="TonB-dep_OMP_SusC/RagA_CS"/>
</dbReference>
<dbReference type="Gene3D" id="2.170.130.10">
    <property type="entry name" value="TonB-dependent receptor, plug domain"/>
    <property type="match status" value="1"/>
</dbReference>
<dbReference type="SUPFAM" id="SSF49464">
    <property type="entry name" value="Carboxypeptidase regulatory domain-like"/>
    <property type="match status" value="1"/>
</dbReference>
<dbReference type="AlphaFoldDB" id="A0A5D3EW29"/>
<comment type="similarity">
    <text evidence="7">Belongs to the TonB-dependent receptor family.</text>
</comment>
<evidence type="ECO:0000256" key="5">
    <source>
        <dbReference type="ARBA" id="ARBA00023136"/>
    </source>
</evidence>
<reference evidence="9 10" key="1">
    <citation type="submission" date="2019-07" db="EMBL/GenBank/DDBJ databases">
        <title>Draft Genome Sequences of Bacteroides pyogenes Strains Isolated from the Uterus Holstein Dairy Cows with Metritis.</title>
        <authorList>
            <person name="Cunha F."/>
            <person name="Galvao K.N."/>
            <person name="Jeon S.J."/>
            <person name="Jeong K.C."/>
        </authorList>
    </citation>
    <scope>NUCLEOTIDE SEQUENCE [LARGE SCALE GENOMIC DNA]</scope>
    <source>
        <strain evidence="9 10">KG-31</strain>
    </source>
</reference>
<dbReference type="PROSITE" id="PS52016">
    <property type="entry name" value="TONB_DEPENDENT_REC_3"/>
    <property type="match status" value="1"/>
</dbReference>
<name>A0A5D3EW29_9BACE</name>
<dbReference type="Proteomes" id="UP000324383">
    <property type="component" value="Unassembled WGS sequence"/>
</dbReference>
<dbReference type="InterPro" id="IPR023996">
    <property type="entry name" value="TonB-dep_OMP_SusC/RagA"/>
</dbReference>
<dbReference type="NCBIfam" id="TIGR04056">
    <property type="entry name" value="OMP_RagA_SusC"/>
    <property type="match status" value="1"/>
</dbReference>
<keyword evidence="10" id="KW-1185">Reference proteome</keyword>
<dbReference type="NCBIfam" id="TIGR04057">
    <property type="entry name" value="SusC_RagA_signa"/>
    <property type="match status" value="1"/>
</dbReference>
<dbReference type="FunFam" id="2.60.40.1120:FF:000003">
    <property type="entry name" value="Outer membrane protein Omp121"/>
    <property type="match status" value="1"/>
</dbReference>
<dbReference type="InterPro" id="IPR012910">
    <property type="entry name" value="Plug_dom"/>
</dbReference>
<proteinExistence type="inferred from homology"/>
<evidence type="ECO:0000256" key="6">
    <source>
        <dbReference type="ARBA" id="ARBA00023237"/>
    </source>
</evidence>
<dbReference type="InterPro" id="IPR008969">
    <property type="entry name" value="CarboxyPept-like_regulatory"/>
</dbReference>
<dbReference type="InterPro" id="IPR039426">
    <property type="entry name" value="TonB-dep_rcpt-like"/>
</dbReference>
<dbReference type="Gene3D" id="2.40.170.20">
    <property type="entry name" value="TonB-dependent receptor, beta-barrel domain"/>
    <property type="match status" value="1"/>
</dbReference>
<comment type="caution">
    <text evidence="9">The sequence shown here is derived from an EMBL/GenBank/DDBJ whole genome shotgun (WGS) entry which is preliminary data.</text>
</comment>
<dbReference type="SUPFAM" id="SSF56935">
    <property type="entry name" value="Porins"/>
    <property type="match status" value="1"/>
</dbReference>
<dbReference type="Pfam" id="PF13715">
    <property type="entry name" value="CarbopepD_reg_2"/>
    <property type="match status" value="1"/>
</dbReference>
<keyword evidence="2 7" id="KW-0813">Transport</keyword>
<evidence type="ECO:0000256" key="2">
    <source>
        <dbReference type="ARBA" id="ARBA00022448"/>
    </source>
</evidence>
<evidence type="ECO:0000259" key="8">
    <source>
        <dbReference type="Pfam" id="PF07715"/>
    </source>
</evidence>
<comment type="subcellular location">
    <subcellularLocation>
        <location evidence="1 7">Cell outer membrane</location>
        <topology evidence="1 7">Multi-pass membrane protein</topology>
    </subcellularLocation>
</comment>
<keyword evidence="5 7" id="KW-0472">Membrane</keyword>
<evidence type="ECO:0000256" key="7">
    <source>
        <dbReference type="PROSITE-ProRule" id="PRU01360"/>
    </source>
</evidence>
<dbReference type="EMBL" id="VKLW01000009">
    <property type="protein sequence ID" value="TYK34172.1"/>
    <property type="molecule type" value="Genomic_DNA"/>
</dbReference>
<evidence type="ECO:0000256" key="3">
    <source>
        <dbReference type="ARBA" id="ARBA00022452"/>
    </source>
</evidence>